<gene>
    <name evidence="23" type="ORF">SKAU_G00177000</name>
</gene>
<dbReference type="AlphaFoldDB" id="A0A9Q1FM40"/>
<keyword evidence="14" id="KW-0539">Nucleus</keyword>
<evidence type="ECO:0000256" key="7">
    <source>
        <dbReference type="ARBA" id="ARBA00022723"/>
    </source>
</evidence>
<dbReference type="InterPro" id="IPR013083">
    <property type="entry name" value="Znf_RING/FYVE/PHD"/>
</dbReference>
<evidence type="ECO:0000256" key="12">
    <source>
        <dbReference type="ARBA" id="ARBA00023125"/>
    </source>
</evidence>
<reference evidence="23" key="1">
    <citation type="journal article" date="2023" name="Science">
        <title>Genome structures resolve the early diversification of teleost fishes.</title>
        <authorList>
            <person name="Parey E."/>
            <person name="Louis A."/>
            <person name="Montfort J."/>
            <person name="Bouchez O."/>
            <person name="Roques C."/>
            <person name="Iampietro C."/>
            <person name="Lluch J."/>
            <person name="Castinel A."/>
            <person name="Donnadieu C."/>
            <person name="Desvignes T."/>
            <person name="Floi Bucao C."/>
            <person name="Jouanno E."/>
            <person name="Wen M."/>
            <person name="Mejri S."/>
            <person name="Dirks R."/>
            <person name="Jansen H."/>
            <person name="Henkel C."/>
            <person name="Chen W.J."/>
            <person name="Zahm M."/>
            <person name="Cabau C."/>
            <person name="Klopp C."/>
            <person name="Thompson A.W."/>
            <person name="Robinson-Rechavi M."/>
            <person name="Braasch I."/>
            <person name="Lecointre G."/>
            <person name="Bobe J."/>
            <person name="Postlethwait J.H."/>
            <person name="Berthelot C."/>
            <person name="Roest Crollius H."/>
            <person name="Guiguen Y."/>
        </authorList>
    </citation>
    <scope>NUCLEOTIDE SEQUENCE</scope>
    <source>
        <strain evidence="23">WJC10195</strain>
    </source>
</reference>
<dbReference type="Proteomes" id="UP001152622">
    <property type="component" value="Chromosome 5"/>
</dbReference>
<feature type="compositionally biased region" description="Low complexity" evidence="19">
    <location>
        <begin position="306"/>
        <end position="323"/>
    </location>
</feature>
<dbReference type="EC" id="2.3.2.27" evidence="5"/>
<evidence type="ECO:0000256" key="17">
    <source>
        <dbReference type="PROSITE-ProRule" id="PRU00175"/>
    </source>
</evidence>
<dbReference type="PROSITE" id="PS50089">
    <property type="entry name" value="ZF_RING_2"/>
    <property type="match status" value="1"/>
</dbReference>
<evidence type="ECO:0000259" key="20">
    <source>
        <dbReference type="PROSITE" id="PS50089"/>
    </source>
</evidence>
<evidence type="ECO:0000256" key="9">
    <source>
        <dbReference type="ARBA" id="ARBA00022771"/>
    </source>
</evidence>
<feature type="region of interest" description="Disordered" evidence="19">
    <location>
        <begin position="95"/>
        <end position="166"/>
    </location>
</feature>
<keyword evidence="7" id="KW-0479">Metal-binding</keyword>
<feature type="region of interest" description="Disordered" evidence="19">
    <location>
        <begin position="296"/>
        <end position="323"/>
    </location>
</feature>
<evidence type="ECO:0000256" key="10">
    <source>
        <dbReference type="ARBA" id="ARBA00022786"/>
    </source>
</evidence>
<dbReference type="FunFam" id="3.30.160.60:FF:000331">
    <property type="entry name" value="E3 ubiquitin-protein ligase RAD18"/>
    <property type="match status" value="1"/>
</dbReference>
<feature type="domain" description="RING-type" evidence="20">
    <location>
        <begin position="25"/>
        <end position="63"/>
    </location>
</feature>
<dbReference type="CDD" id="cd16529">
    <property type="entry name" value="RING-HC_RAD18"/>
    <property type="match status" value="1"/>
</dbReference>
<dbReference type="InterPro" id="IPR006642">
    <property type="entry name" value="Rad18_UBZ4"/>
</dbReference>
<dbReference type="Gene3D" id="3.30.40.10">
    <property type="entry name" value="Zinc/RING finger domain, C3HC4 (zinc finger)"/>
    <property type="match status" value="1"/>
</dbReference>
<dbReference type="InterPro" id="IPR017907">
    <property type="entry name" value="Znf_RING_CS"/>
</dbReference>
<dbReference type="SMART" id="SM00734">
    <property type="entry name" value="ZnF_Rad18"/>
    <property type="match status" value="2"/>
</dbReference>
<evidence type="ECO:0000256" key="16">
    <source>
        <dbReference type="ARBA" id="ARBA00082369"/>
    </source>
</evidence>
<comment type="pathway">
    <text evidence="3">Protein modification; protein ubiquitination.</text>
</comment>
<feature type="domain" description="UBZ4-type" evidence="22">
    <location>
        <begin position="330"/>
        <end position="357"/>
    </location>
</feature>
<feature type="compositionally biased region" description="Low complexity" evidence="19">
    <location>
        <begin position="138"/>
        <end position="148"/>
    </location>
</feature>
<keyword evidence="11" id="KW-0862">Zinc</keyword>
<keyword evidence="13 18" id="KW-0234">DNA repair</keyword>
<dbReference type="InterPro" id="IPR039577">
    <property type="entry name" value="Rad18"/>
</dbReference>
<dbReference type="FunFam" id="3.30.40.10:FF:000172">
    <property type="entry name" value="E3 ubiquitin-protein ligase RAD18"/>
    <property type="match status" value="1"/>
</dbReference>
<dbReference type="Pfam" id="PF13923">
    <property type="entry name" value="zf-C3HC4_2"/>
    <property type="match status" value="1"/>
</dbReference>
<sequence>MSVLTEPEFPPPLVCLKNVEALLRCPICFDYLNITMMTKCSHNFCSLCIRKFLSYKLQCPVCNLAMTELDLRNNRLLDDLVVSFQAARLQLSQTNLDSPSVSPKTLRPNVKRKAANASRAMVGSTIMNNFLQRGNPPSSSSSSSSSSSLMKRTRLQPPCNDEKNLRQDPLKMIRAVKVELVQLPARMRMTLMGERVKVPSQMTWTVKEEQAEVSAQVISTVKERRVEVPEQGARNVKEERVVVPTRLIRTVQAMRAEVPTRLIRTVKEERVEVPTQLSRTVKEETVEIPELGTRNMKKEMVEEPATESSSGLTSGSESPSTSQSMKAVVKVECPVCSVGIPEHQINRHLDSCLVRDEKKESLRSSTNKRKPLTKLVYHLLTIHELRKRLRDLHLPTQGSRDQLVRRHKEYMLMYNSECDSLSPKSVACGDIPCKMQPNAAQIPPAEEPEVKEWTILDSFPDDELFYGSDDLFITSTADSTLSPAFEEPTLPLPAPEPTLAPAFEEPTLPLPAPEPTLAQATAPQPSLAPALKPPIREPCGHKCRRKCIDKFSEDRRREIWGKYWDMPYPERHAFIFYSVSQVPTAKVSGDGKPSRRGRSFIYRLNDEAQVPQQVCKTFFLSTLGYHPTNSSLVVSMMEKEIASPLAPPKDQRGRHAPANKLDLKPVYDHIESFHPTVSHYRREHAPGRRYLPSDINIKLMHADYVENGNSCSYESYRKAVKSKNISFTKLGEEECESCLLQEQHMKADHQGETAAETAANCPQRERWQGHEDAAAESRLHYRADAKRDWPEDTSARSVDQQEVIMFPRMPGVKSAVFTRRIAAYHETFASVGSKQNE</sequence>
<evidence type="ECO:0000256" key="8">
    <source>
        <dbReference type="ARBA" id="ARBA00022763"/>
    </source>
</evidence>
<dbReference type="PROSITE" id="PS51908">
    <property type="entry name" value="ZF_UBZ4"/>
    <property type="match status" value="1"/>
</dbReference>
<evidence type="ECO:0000256" key="14">
    <source>
        <dbReference type="ARBA" id="ARBA00023242"/>
    </source>
</evidence>
<evidence type="ECO:0000256" key="2">
    <source>
        <dbReference type="ARBA" id="ARBA00004123"/>
    </source>
</evidence>
<keyword evidence="10" id="KW-0833">Ubl conjugation pathway</keyword>
<evidence type="ECO:0000256" key="11">
    <source>
        <dbReference type="ARBA" id="ARBA00022833"/>
    </source>
</evidence>
<dbReference type="PROSITE" id="PS00518">
    <property type="entry name" value="ZF_RING_1"/>
    <property type="match status" value="1"/>
</dbReference>
<evidence type="ECO:0000256" key="13">
    <source>
        <dbReference type="ARBA" id="ARBA00023204"/>
    </source>
</evidence>
<evidence type="ECO:0000256" key="3">
    <source>
        <dbReference type="ARBA" id="ARBA00004906"/>
    </source>
</evidence>
<dbReference type="GO" id="GO:0006513">
    <property type="term" value="P:protein monoubiquitination"/>
    <property type="evidence" value="ECO:0007669"/>
    <property type="project" value="InterPro"/>
</dbReference>
<dbReference type="SMART" id="SM00513">
    <property type="entry name" value="SAP"/>
    <property type="match status" value="1"/>
</dbReference>
<dbReference type="GO" id="GO:0097505">
    <property type="term" value="C:Rad6-Rad18 complex"/>
    <property type="evidence" value="ECO:0007669"/>
    <property type="project" value="TreeGrafter"/>
</dbReference>
<comment type="similarity">
    <text evidence="4">Belongs to the RAD18 family.</text>
</comment>
<keyword evidence="6" id="KW-0808">Transferase</keyword>
<evidence type="ECO:0000256" key="6">
    <source>
        <dbReference type="ARBA" id="ARBA00022679"/>
    </source>
</evidence>
<evidence type="ECO:0000256" key="1">
    <source>
        <dbReference type="ARBA" id="ARBA00000900"/>
    </source>
</evidence>
<feature type="region of interest" description="Disordered" evidence="19">
    <location>
        <begin position="484"/>
        <end position="533"/>
    </location>
</feature>
<dbReference type="GO" id="GO:0006301">
    <property type="term" value="P:DNA damage tolerance"/>
    <property type="evidence" value="ECO:0007669"/>
    <property type="project" value="InterPro"/>
</dbReference>
<feature type="domain" description="SAP" evidence="21">
    <location>
        <begin position="377"/>
        <end position="411"/>
    </location>
</feature>
<dbReference type="PANTHER" id="PTHR14134:SF2">
    <property type="entry name" value="E3 UBIQUITIN-PROTEIN LIGASE RAD18"/>
    <property type="match status" value="1"/>
</dbReference>
<dbReference type="GO" id="GO:0061630">
    <property type="term" value="F:ubiquitin protein ligase activity"/>
    <property type="evidence" value="ECO:0007669"/>
    <property type="project" value="UniProtKB-EC"/>
</dbReference>
<evidence type="ECO:0000259" key="21">
    <source>
        <dbReference type="PROSITE" id="PS50800"/>
    </source>
</evidence>
<dbReference type="Pfam" id="PF02037">
    <property type="entry name" value="SAP"/>
    <property type="match status" value="1"/>
</dbReference>
<dbReference type="GO" id="GO:0008270">
    <property type="term" value="F:zinc ion binding"/>
    <property type="evidence" value="ECO:0007669"/>
    <property type="project" value="UniProtKB-KW"/>
</dbReference>
<dbReference type="PROSITE" id="PS50800">
    <property type="entry name" value="SAP"/>
    <property type="match status" value="1"/>
</dbReference>
<dbReference type="OrthoDB" id="9049620at2759"/>
<dbReference type="InterPro" id="IPR003034">
    <property type="entry name" value="SAP_dom"/>
</dbReference>
<keyword evidence="9 17" id="KW-0863">Zinc-finger</keyword>
<evidence type="ECO:0000313" key="23">
    <source>
        <dbReference type="EMBL" id="KAJ8361175.1"/>
    </source>
</evidence>
<keyword evidence="8 18" id="KW-0227">DNA damage</keyword>
<dbReference type="GO" id="GO:0006281">
    <property type="term" value="P:DNA repair"/>
    <property type="evidence" value="ECO:0007669"/>
    <property type="project" value="UniProtKB-KW"/>
</dbReference>
<evidence type="ECO:0000256" key="19">
    <source>
        <dbReference type="SAM" id="MobiDB-lite"/>
    </source>
</evidence>
<dbReference type="SUPFAM" id="SSF57850">
    <property type="entry name" value="RING/U-box"/>
    <property type="match status" value="1"/>
</dbReference>
<accession>A0A9Q1FM40</accession>
<feature type="compositionally biased region" description="Low complexity" evidence="19">
    <location>
        <begin position="515"/>
        <end position="525"/>
    </location>
</feature>
<evidence type="ECO:0000259" key="22">
    <source>
        <dbReference type="PROSITE" id="PS51908"/>
    </source>
</evidence>
<comment type="subcellular location">
    <subcellularLocation>
        <location evidence="2">Nucleus</location>
    </subcellularLocation>
</comment>
<dbReference type="GO" id="GO:0005634">
    <property type="term" value="C:nucleus"/>
    <property type="evidence" value="ECO:0007669"/>
    <property type="project" value="UniProtKB-SubCell"/>
</dbReference>
<evidence type="ECO:0000313" key="24">
    <source>
        <dbReference type="Proteomes" id="UP001152622"/>
    </source>
</evidence>
<evidence type="ECO:0000256" key="15">
    <source>
        <dbReference type="ARBA" id="ARBA00031783"/>
    </source>
</evidence>
<comment type="caution">
    <text evidence="23">The sequence shown here is derived from an EMBL/GenBank/DDBJ whole genome shotgun (WGS) entry which is preliminary data.</text>
</comment>
<keyword evidence="12" id="KW-0238">DNA-binding</keyword>
<protein>
    <recommendedName>
        <fullName evidence="5">RING-type E3 ubiquitin transferase</fullName>
        <ecNumber evidence="5">2.3.2.27</ecNumber>
    </recommendedName>
    <alternativeName>
        <fullName evidence="15 16">RING-type E3 ubiquitin transferase RAD18</fullName>
    </alternativeName>
</protein>
<proteinExistence type="inferred from homology"/>
<dbReference type="Gene3D" id="3.30.160.60">
    <property type="entry name" value="Classic Zinc Finger"/>
    <property type="match status" value="1"/>
</dbReference>
<feature type="compositionally biased region" description="Polar residues" evidence="19">
    <location>
        <begin position="125"/>
        <end position="137"/>
    </location>
</feature>
<evidence type="ECO:0000256" key="4">
    <source>
        <dbReference type="ARBA" id="ARBA00009506"/>
    </source>
</evidence>
<dbReference type="EMBL" id="JAINUF010000005">
    <property type="protein sequence ID" value="KAJ8361175.1"/>
    <property type="molecule type" value="Genomic_DNA"/>
</dbReference>
<name>A0A9Q1FM40_SYNKA</name>
<feature type="region of interest" description="Disordered" evidence="19">
    <location>
        <begin position="751"/>
        <end position="773"/>
    </location>
</feature>
<keyword evidence="24" id="KW-1185">Reference proteome</keyword>
<dbReference type="PANTHER" id="PTHR14134">
    <property type="entry name" value="E3 UBIQUITIN-PROTEIN LIGASE RAD18"/>
    <property type="match status" value="1"/>
</dbReference>
<dbReference type="InterPro" id="IPR001841">
    <property type="entry name" value="Znf_RING"/>
</dbReference>
<feature type="compositionally biased region" description="Basic and acidic residues" evidence="19">
    <location>
        <begin position="763"/>
        <end position="773"/>
    </location>
</feature>
<evidence type="ECO:0000256" key="5">
    <source>
        <dbReference type="ARBA" id="ARBA00012483"/>
    </source>
</evidence>
<evidence type="ECO:0000256" key="18">
    <source>
        <dbReference type="PROSITE-ProRule" id="PRU01256"/>
    </source>
</evidence>
<comment type="catalytic activity">
    <reaction evidence="1">
        <text>S-ubiquitinyl-[E2 ubiquitin-conjugating enzyme]-L-cysteine + [acceptor protein]-L-lysine = [E2 ubiquitin-conjugating enzyme]-L-cysteine + N(6)-ubiquitinyl-[acceptor protein]-L-lysine.</text>
        <dbReference type="EC" id="2.3.2.27"/>
    </reaction>
</comment>
<organism evidence="23 24">
    <name type="scientific">Synaphobranchus kaupii</name>
    <name type="common">Kaup's arrowtooth eel</name>
    <dbReference type="NCBI Taxonomy" id="118154"/>
    <lineage>
        <taxon>Eukaryota</taxon>
        <taxon>Metazoa</taxon>
        <taxon>Chordata</taxon>
        <taxon>Craniata</taxon>
        <taxon>Vertebrata</taxon>
        <taxon>Euteleostomi</taxon>
        <taxon>Actinopterygii</taxon>
        <taxon>Neopterygii</taxon>
        <taxon>Teleostei</taxon>
        <taxon>Anguilliformes</taxon>
        <taxon>Synaphobranchidae</taxon>
        <taxon>Synaphobranchus</taxon>
    </lineage>
</organism>
<dbReference type="GO" id="GO:0003697">
    <property type="term" value="F:single-stranded DNA binding"/>
    <property type="evidence" value="ECO:0007669"/>
    <property type="project" value="InterPro"/>
</dbReference>
<dbReference type="SMART" id="SM00184">
    <property type="entry name" value="RING"/>
    <property type="match status" value="1"/>
</dbReference>